<proteinExistence type="predicted"/>
<organism evidence="2 3">
    <name type="scientific">Shewanella inventionis</name>
    <dbReference type="NCBI Taxonomy" id="1738770"/>
    <lineage>
        <taxon>Bacteria</taxon>
        <taxon>Pseudomonadati</taxon>
        <taxon>Pseudomonadota</taxon>
        <taxon>Gammaproteobacteria</taxon>
        <taxon>Alteromonadales</taxon>
        <taxon>Shewanellaceae</taxon>
        <taxon>Shewanella</taxon>
    </lineage>
</organism>
<reference evidence="3" key="1">
    <citation type="journal article" date="2019" name="Int. J. Syst. Evol. Microbiol.">
        <title>The Global Catalogue of Microorganisms (GCM) 10K type strain sequencing project: providing services to taxonomists for standard genome sequencing and annotation.</title>
        <authorList>
            <consortium name="The Broad Institute Genomics Platform"/>
            <consortium name="The Broad Institute Genome Sequencing Center for Infectious Disease"/>
            <person name="Wu L."/>
            <person name="Ma J."/>
        </authorList>
    </citation>
    <scope>NUCLEOTIDE SEQUENCE [LARGE SCALE GENOMIC DNA]</scope>
    <source>
        <strain evidence="3">CGMCC 1.15339</strain>
    </source>
</reference>
<evidence type="ECO:0000313" key="3">
    <source>
        <dbReference type="Proteomes" id="UP000617555"/>
    </source>
</evidence>
<gene>
    <name evidence="2" type="ORF">GCM10011607_39720</name>
</gene>
<evidence type="ECO:0000313" key="2">
    <source>
        <dbReference type="EMBL" id="GGB75465.1"/>
    </source>
</evidence>
<dbReference type="Pfam" id="PF15978">
    <property type="entry name" value="TnsD"/>
    <property type="match status" value="1"/>
</dbReference>
<accession>A0ABQ1JVB2</accession>
<protein>
    <recommendedName>
        <fullName evidence="1">Transposon Tn7 transposition protein TnsD C-terminal domain-containing protein</fullName>
    </recommendedName>
</protein>
<dbReference type="EMBL" id="BMII01000052">
    <property type="protein sequence ID" value="GGB75465.1"/>
    <property type="molecule type" value="Genomic_DNA"/>
</dbReference>
<comment type="caution">
    <text evidence="2">The sequence shown here is derived from an EMBL/GenBank/DDBJ whole genome shotgun (WGS) entry which is preliminary data.</text>
</comment>
<feature type="domain" description="Transposon Tn7 transposition protein TnsD C-terminal" evidence="1">
    <location>
        <begin position="4"/>
        <end position="134"/>
    </location>
</feature>
<dbReference type="Proteomes" id="UP000617555">
    <property type="component" value="Unassembled WGS sequence"/>
</dbReference>
<name>A0ABQ1JVB2_9GAMM</name>
<dbReference type="InterPro" id="IPR032750">
    <property type="entry name" value="TnsD_C"/>
</dbReference>
<keyword evidence="3" id="KW-1185">Reference proteome</keyword>
<sequence>MGYVEQLISNTPGLVLWRQQLCAMRKHQASVIELLDARQSHPDWRRKELKSHHSRAFFHLYHHDRDCLEAILPPALKPLRQSKNWAVEDERLVLAITELDGAESMSLTVLAAKVRDKGHLIKQLDKLPLTKALLVKLGVK</sequence>
<evidence type="ECO:0000259" key="1">
    <source>
        <dbReference type="Pfam" id="PF15978"/>
    </source>
</evidence>